<dbReference type="EMBL" id="IACN01102130">
    <property type="protein sequence ID" value="LAB63455.1"/>
    <property type="molecule type" value="Transcribed_RNA"/>
</dbReference>
<reference evidence="2" key="1">
    <citation type="submission" date="2017-07" db="EMBL/GenBank/DDBJ databases">
        <authorList>
            <person name="Mikheyev A."/>
            <person name="Grau M."/>
        </authorList>
    </citation>
    <scope>NUCLEOTIDE SEQUENCE</scope>
    <source>
        <tissue evidence="2">Venom_gland</tissue>
    </source>
</reference>
<reference evidence="2" key="2">
    <citation type="submission" date="2017-11" db="EMBL/GenBank/DDBJ databases">
        <title>Coralsnake Venomics: Analyses of Venom Gland Transcriptomes and Proteomes of Six Brazilian Taxa.</title>
        <authorList>
            <person name="Aird S.D."/>
            <person name="Jorge da Silva N."/>
            <person name="Qiu L."/>
            <person name="Villar-Briones A."/>
            <person name="Aparecida-Saddi V."/>
            <person name="Campos-Telles M.P."/>
            <person name="Grau M."/>
            <person name="Mikheyev A.S."/>
        </authorList>
    </citation>
    <scope>NUCLEOTIDE SEQUENCE</scope>
    <source>
        <tissue evidence="2">Venom_gland</tissue>
    </source>
</reference>
<accession>A0A2D4PZS5</accession>
<evidence type="ECO:0000256" key="1">
    <source>
        <dbReference type="SAM" id="MobiDB-lite"/>
    </source>
</evidence>
<name>A0A2D4PZS5_MICSU</name>
<feature type="region of interest" description="Disordered" evidence="1">
    <location>
        <begin position="24"/>
        <end position="44"/>
    </location>
</feature>
<evidence type="ECO:0000313" key="2">
    <source>
        <dbReference type="EMBL" id="LAB63455.1"/>
    </source>
</evidence>
<proteinExistence type="predicted"/>
<dbReference type="AlphaFoldDB" id="A0A2D4PZS5"/>
<sequence length="108" mass="11994">MAWLSSPQQPFRLHSTGCCRAPATREAQASGEEGKGPLGQLSCSVPLPPAQPQPRVAFVAWWGQPRPSRCDTFKLQAAFCPVLKLWLNHQLLFSKSQDTAWIYTVISE</sequence>
<organism evidence="2">
    <name type="scientific">Micrurus surinamensis</name>
    <name type="common">Surinam coral snake</name>
    <dbReference type="NCBI Taxonomy" id="129470"/>
    <lineage>
        <taxon>Eukaryota</taxon>
        <taxon>Metazoa</taxon>
        <taxon>Chordata</taxon>
        <taxon>Craniata</taxon>
        <taxon>Vertebrata</taxon>
        <taxon>Euteleostomi</taxon>
        <taxon>Lepidosauria</taxon>
        <taxon>Squamata</taxon>
        <taxon>Bifurcata</taxon>
        <taxon>Unidentata</taxon>
        <taxon>Episquamata</taxon>
        <taxon>Toxicofera</taxon>
        <taxon>Serpentes</taxon>
        <taxon>Colubroidea</taxon>
        <taxon>Elapidae</taxon>
        <taxon>Elapinae</taxon>
        <taxon>Micrurus</taxon>
    </lineage>
</organism>
<protein>
    <submittedName>
        <fullName evidence="2">Uncharacterized protein</fullName>
    </submittedName>
</protein>